<name>A0A5J4P850_9ZZZZ</name>
<feature type="non-terminal residue" evidence="1">
    <location>
        <position position="28"/>
    </location>
</feature>
<comment type="caution">
    <text evidence="1">The sequence shown here is derived from an EMBL/GenBank/DDBJ whole genome shotgun (WGS) entry which is preliminary data.</text>
</comment>
<gene>
    <name evidence="1" type="ORF">EZS27_043098</name>
</gene>
<protein>
    <submittedName>
        <fullName evidence="1">Uncharacterized protein</fullName>
    </submittedName>
</protein>
<dbReference type="AlphaFoldDB" id="A0A5J4P850"/>
<evidence type="ECO:0000313" key="1">
    <source>
        <dbReference type="EMBL" id="KAA6305250.1"/>
    </source>
</evidence>
<accession>A0A5J4P850</accession>
<dbReference type="EMBL" id="SNRY01010850">
    <property type="protein sequence ID" value="KAA6305250.1"/>
    <property type="molecule type" value="Genomic_DNA"/>
</dbReference>
<sequence length="28" mass="3423">MNDDINELIERQWEELHTAYKPTDFQGE</sequence>
<reference evidence="1" key="1">
    <citation type="submission" date="2019-03" db="EMBL/GenBank/DDBJ databases">
        <title>Single cell metagenomics reveals metabolic interactions within the superorganism composed of flagellate Streblomastix strix and complex community of Bacteroidetes bacteria on its surface.</title>
        <authorList>
            <person name="Treitli S.C."/>
            <person name="Kolisko M."/>
            <person name="Husnik F."/>
            <person name="Keeling P."/>
            <person name="Hampl V."/>
        </authorList>
    </citation>
    <scope>NUCLEOTIDE SEQUENCE</scope>
    <source>
        <strain evidence="1">STM</strain>
    </source>
</reference>
<organism evidence="1">
    <name type="scientific">termite gut metagenome</name>
    <dbReference type="NCBI Taxonomy" id="433724"/>
    <lineage>
        <taxon>unclassified sequences</taxon>
        <taxon>metagenomes</taxon>
        <taxon>organismal metagenomes</taxon>
    </lineage>
</organism>
<proteinExistence type="predicted"/>